<dbReference type="InterPro" id="IPR020084">
    <property type="entry name" value="NUDIX_hydrolase_CS"/>
</dbReference>
<evidence type="ECO:0000256" key="2">
    <source>
        <dbReference type="ARBA" id="ARBA00022801"/>
    </source>
</evidence>
<comment type="caution">
    <text evidence="5">The sequence shown here is derived from an EMBL/GenBank/DDBJ whole genome shotgun (WGS) entry which is preliminary data.</text>
</comment>
<dbReference type="PANTHER" id="PTHR43046:SF16">
    <property type="entry name" value="ADP-RIBOSE PYROPHOSPHATASE YJHB-RELATED"/>
    <property type="match status" value="1"/>
</dbReference>
<sequence length="154" mass="16248">MITLVVWLVVRSASGRVLLGRRSGTTVADGLWNLPGGAVESGEALLDAVTREAREEVGLRVDPAALRSLGVSRYDVPGLGGPLRGVDFLFLAEAWEGEPTPLDKTSEVGWFDPEALPQGCLPWLPGVLAAHLTGGARLSEQLHGLDGVRVYPAG</sequence>
<dbReference type="AlphaFoldDB" id="A0A7W8GGW5"/>
<dbReference type="PRINTS" id="PR00502">
    <property type="entry name" value="NUDIXFAMILY"/>
</dbReference>
<dbReference type="InterPro" id="IPR015797">
    <property type="entry name" value="NUDIX_hydrolase-like_dom_sf"/>
</dbReference>
<dbReference type="SUPFAM" id="SSF55811">
    <property type="entry name" value="Nudix"/>
    <property type="match status" value="1"/>
</dbReference>
<evidence type="ECO:0000313" key="6">
    <source>
        <dbReference type="Proteomes" id="UP000525389"/>
    </source>
</evidence>
<dbReference type="PANTHER" id="PTHR43046">
    <property type="entry name" value="GDP-MANNOSE MANNOSYL HYDROLASE"/>
    <property type="match status" value="1"/>
</dbReference>
<dbReference type="InterPro" id="IPR020476">
    <property type="entry name" value="Nudix_hydrolase"/>
</dbReference>
<accession>A0A7W8GGW5</accession>
<dbReference type="GO" id="GO:0035539">
    <property type="term" value="F:8-oxo-7,8-dihydrodeoxyguanosine triphosphate pyrophosphatase activity"/>
    <property type="evidence" value="ECO:0007669"/>
    <property type="project" value="UniProtKB-EC"/>
</dbReference>
<dbReference type="InterPro" id="IPR000086">
    <property type="entry name" value="NUDIX_hydrolase_dom"/>
</dbReference>
<keyword evidence="2 3" id="KW-0378">Hydrolase</keyword>
<evidence type="ECO:0000259" key="4">
    <source>
        <dbReference type="PROSITE" id="PS51462"/>
    </source>
</evidence>
<proteinExistence type="inferred from homology"/>
<reference evidence="5 6" key="1">
    <citation type="submission" date="2020-08" db="EMBL/GenBank/DDBJ databases">
        <title>Genomic Encyclopedia of Type Strains, Phase IV (KMG-IV): sequencing the most valuable type-strain genomes for metagenomic binning, comparative biology and taxonomic classification.</title>
        <authorList>
            <person name="Goeker M."/>
        </authorList>
    </citation>
    <scope>NUCLEOTIDE SEQUENCE [LARGE SCALE GENOMIC DNA]</scope>
    <source>
        <strain evidence="5 6">DSM 101791</strain>
    </source>
</reference>
<dbReference type="PROSITE" id="PS00893">
    <property type="entry name" value="NUDIX_BOX"/>
    <property type="match status" value="1"/>
</dbReference>
<name>A0A7W8GGW5_9DEIO</name>
<organism evidence="5 6">
    <name type="scientific">Deinococcus budaensis</name>
    <dbReference type="NCBI Taxonomy" id="1665626"/>
    <lineage>
        <taxon>Bacteria</taxon>
        <taxon>Thermotogati</taxon>
        <taxon>Deinococcota</taxon>
        <taxon>Deinococci</taxon>
        <taxon>Deinococcales</taxon>
        <taxon>Deinococcaceae</taxon>
        <taxon>Deinococcus</taxon>
    </lineage>
</organism>
<feature type="domain" description="Nudix hydrolase" evidence="4">
    <location>
        <begin position="1"/>
        <end position="133"/>
    </location>
</feature>
<keyword evidence="6" id="KW-1185">Reference proteome</keyword>
<gene>
    <name evidence="5" type="ORF">HNQ09_002456</name>
</gene>
<dbReference type="EC" id="3.6.1.55" evidence="5"/>
<protein>
    <submittedName>
        <fullName evidence="5">8-oxo-dGTP diphosphatase</fullName>
        <ecNumber evidence="5">3.6.1.55</ecNumber>
    </submittedName>
</protein>
<dbReference type="EMBL" id="JACHFN010000008">
    <property type="protein sequence ID" value="MBB5235013.1"/>
    <property type="molecule type" value="Genomic_DNA"/>
</dbReference>
<evidence type="ECO:0000256" key="3">
    <source>
        <dbReference type="RuleBase" id="RU003476"/>
    </source>
</evidence>
<dbReference type="RefSeq" id="WP_184029609.1">
    <property type="nucleotide sequence ID" value="NZ_JACHFN010000008.1"/>
</dbReference>
<evidence type="ECO:0000313" key="5">
    <source>
        <dbReference type="EMBL" id="MBB5235013.1"/>
    </source>
</evidence>
<comment type="cofactor">
    <cofactor evidence="1">
        <name>Mg(2+)</name>
        <dbReference type="ChEBI" id="CHEBI:18420"/>
    </cofactor>
</comment>
<dbReference type="Proteomes" id="UP000525389">
    <property type="component" value="Unassembled WGS sequence"/>
</dbReference>
<evidence type="ECO:0000256" key="1">
    <source>
        <dbReference type="ARBA" id="ARBA00001946"/>
    </source>
</evidence>
<comment type="similarity">
    <text evidence="3">Belongs to the Nudix hydrolase family.</text>
</comment>
<dbReference type="PROSITE" id="PS51462">
    <property type="entry name" value="NUDIX"/>
    <property type="match status" value="1"/>
</dbReference>
<dbReference type="Gene3D" id="3.90.79.10">
    <property type="entry name" value="Nucleoside Triphosphate Pyrophosphohydrolase"/>
    <property type="match status" value="1"/>
</dbReference>
<dbReference type="Pfam" id="PF00293">
    <property type="entry name" value="NUDIX"/>
    <property type="match status" value="1"/>
</dbReference>